<feature type="compositionally biased region" description="Polar residues" evidence="1">
    <location>
        <begin position="245"/>
        <end position="269"/>
    </location>
</feature>
<dbReference type="EMBL" id="KN831952">
    <property type="protein sequence ID" value="KIO10480.1"/>
    <property type="molecule type" value="Genomic_DNA"/>
</dbReference>
<dbReference type="Gene3D" id="3.30.710.10">
    <property type="entry name" value="Potassium Channel Kv1.1, Chain A"/>
    <property type="match status" value="1"/>
</dbReference>
<evidence type="ECO:0000259" key="2">
    <source>
        <dbReference type="PROSITE" id="PS50097"/>
    </source>
</evidence>
<sequence>MTIENDMKPIIKHPQYYLRDGNVAFVVEKQLFRVHRYFFERESEFFCNYFTGSEESDGTDDKPFALDVKSEDFAKFLWVWYNPRYRYGGQPKETWLVILTLAARWSFESMRELAIYHLERVPMSPVERIALYKEHKISKRLLIPSYVELCKSPTLPSPAEAEQLQMETVLRLAAARERALLRASEDGCLSPTSAVLKDEELLTIIDDVFEMGGTTGEEQQEFRPAEDSPRENSTGDWLFVDHPGTNGTNGTTSHPRSNCPTIKTPTPDTSKAPKDKGKGKSFK</sequence>
<feature type="compositionally biased region" description="Basic and acidic residues" evidence="1">
    <location>
        <begin position="271"/>
        <end position="283"/>
    </location>
</feature>
<dbReference type="InParanoid" id="A0A0C3PA62"/>
<gene>
    <name evidence="3" type="ORF">M404DRAFT_995671</name>
</gene>
<evidence type="ECO:0000313" key="3">
    <source>
        <dbReference type="EMBL" id="KIO10480.1"/>
    </source>
</evidence>
<feature type="domain" description="BTB" evidence="2">
    <location>
        <begin position="21"/>
        <end position="89"/>
    </location>
</feature>
<proteinExistence type="predicted"/>
<accession>A0A0C3PA62</accession>
<keyword evidence="4" id="KW-1185">Reference proteome</keyword>
<dbReference type="SUPFAM" id="SSF54695">
    <property type="entry name" value="POZ domain"/>
    <property type="match status" value="1"/>
</dbReference>
<dbReference type="AlphaFoldDB" id="A0A0C3PA62"/>
<dbReference type="PROSITE" id="PS50097">
    <property type="entry name" value="BTB"/>
    <property type="match status" value="1"/>
</dbReference>
<protein>
    <recommendedName>
        <fullName evidence="2">BTB domain-containing protein</fullName>
    </recommendedName>
</protein>
<dbReference type="OrthoDB" id="9997739at2759"/>
<organism evidence="3 4">
    <name type="scientific">Pisolithus tinctorius Marx 270</name>
    <dbReference type="NCBI Taxonomy" id="870435"/>
    <lineage>
        <taxon>Eukaryota</taxon>
        <taxon>Fungi</taxon>
        <taxon>Dikarya</taxon>
        <taxon>Basidiomycota</taxon>
        <taxon>Agaricomycotina</taxon>
        <taxon>Agaricomycetes</taxon>
        <taxon>Agaricomycetidae</taxon>
        <taxon>Boletales</taxon>
        <taxon>Sclerodermatineae</taxon>
        <taxon>Pisolithaceae</taxon>
        <taxon>Pisolithus</taxon>
    </lineage>
</organism>
<dbReference type="InterPro" id="IPR011333">
    <property type="entry name" value="SKP1/BTB/POZ_sf"/>
</dbReference>
<feature type="region of interest" description="Disordered" evidence="1">
    <location>
        <begin position="216"/>
        <end position="283"/>
    </location>
</feature>
<evidence type="ECO:0000313" key="4">
    <source>
        <dbReference type="Proteomes" id="UP000054217"/>
    </source>
</evidence>
<evidence type="ECO:0000256" key="1">
    <source>
        <dbReference type="SAM" id="MobiDB-lite"/>
    </source>
</evidence>
<reference evidence="4" key="2">
    <citation type="submission" date="2015-01" db="EMBL/GenBank/DDBJ databases">
        <title>Evolutionary Origins and Diversification of the Mycorrhizal Mutualists.</title>
        <authorList>
            <consortium name="DOE Joint Genome Institute"/>
            <consortium name="Mycorrhizal Genomics Consortium"/>
            <person name="Kohler A."/>
            <person name="Kuo A."/>
            <person name="Nagy L.G."/>
            <person name="Floudas D."/>
            <person name="Copeland A."/>
            <person name="Barry K.W."/>
            <person name="Cichocki N."/>
            <person name="Veneault-Fourrey C."/>
            <person name="LaButti K."/>
            <person name="Lindquist E.A."/>
            <person name="Lipzen A."/>
            <person name="Lundell T."/>
            <person name="Morin E."/>
            <person name="Murat C."/>
            <person name="Riley R."/>
            <person name="Ohm R."/>
            <person name="Sun H."/>
            <person name="Tunlid A."/>
            <person name="Henrissat B."/>
            <person name="Grigoriev I.V."/>
            <person name="Hibbett D.S."/>
            <person name="Martin F."/>
        </authorList>
    </citation>
    <scope>NUCLEOTIDE SEQUENCE [LARGE SCALE GENOMIC DNA]</scope>
    <source>
        <strain evidence="4">Marx 270</strain>
    </source>
</reference>
<name>A0A0C3PA62_PISTI</name>
<dbReference type="Pfam" id="PF00651">
    <property type="entry name" value="BTB"/>
    <property type="match status" value="1"/>
</dbReference>
<dbReference type="InterPro" id="IPR000210">
    <property type="entry name" value="BTB/POZ_dom"/>
</dbReference>
<reference evidence="3 4" key="1">
    <citation type="submission" date="2014-04" db="EMBL/GenBank/DDBJ databases">
        <authorList>
            <consortium name="DOE Joint Genome Institute"/>
            <person name="Kuo A."/>
            <person name="Kohler A."/>
            <person name="Costa M.D."/>
            <person name="Nagy L.G."/>
            <person name="Floudas D."/>
            <person name="Copeland A."/>
            <person name="Barry K.W."/>
            <person name="Cichocki N."/>
            <person name="Veneault-Fourrey C."/>
            <person name="LaButti K."/>
            <person name="Lindquist E.A."/>
            <person name="Lipzen A."/>
            <person name="Lundell T."/>
            <person name="Morin E."/>
            <person name="Murat C."/>
            <person name="Sun H."/>
            <person name="Tunlid A."/>
            <person name="Henrissat B."/>
            <person name="Grigoriev I.V."/>
            <person name="Hibbett D.S."/>
            <person name="Martin F."/>
            <person name="Nordberg H.P."/>
            <person name="Cantor M.N."/>
            <person name="Hua S.X."/>
        </authorList>
    </citation>
    <scope>NUCLEOTIDE SEQUENCE [LARGE SCALE GENOMIC DNA]</scope>
    <source>
        <strain evidence="3 4">Marx 270</strain>
    </source>
</reference>
<feature type="compositionally biased region" description="Basic and acidic residues" evidence="1">
    <location>
        <begin position="220"/>
        <end position="230"/>
    </location>
</feature>
<dbReference type="HOGENOM" id="CLU_047592_0_3_1"/>
<dbReference type="Proteomes" id="UP000054217">
    <property type="component" value="Unassembled WGS sequence"/>
</dbReference>